<evidence type="ECO:0000313" key="4">
    <source>
        <dbReference type="Proteomes" id="UP001569963"/>
    </source>
</evidence>
<dbReference type="RefSeq" id="WP_371951843.1">
    <property type="nucleotide sequence ID" value="NZ_JAXCEI010000009.1"/>
</dbReference>
<gene>
    <name evidence="3" type="ORF">SM611_22215</name>
</gene>
<sequence>MLQYSQFSTDLERIRRFLRSGSEERQTSDQRRFAYIGCISAMYASFENFAERVALRFSEMLLADPTNLSSEQLFTLRRRYVRNASVLLGQSLGVGRYREVKELDVVKSLASCLDESSSSFDIRLELIALHNSNLRWDSLCELFVWAVSDLQDKIRRSDAVESWASLTNNTSKSTLMGVLKSELDDLVERRNEVAHRAIPDEIQSYERLLAKVDFLEAISLGLVASLAGLLVEASIRNGESIPLGVPSEYFRNKRIVVIPSLAFSISEGDCVVMSGSRSTRWGRILEIQLADERVAHAPAGVEAGLRLDFEVRRGADLQLWRTPSPDLASPPDKLFGSRGPLGDARPSSQ</sequence>
<dbReference type="Pfam" id="PF18735">
    <property type="entry name" value="HEPN_RiboL-PSP"/>
    <property type="match status" value="1"/>
</dbReference>
<accession>A0ABV4QEQ9</accession>
<organism evidence="3 4">
    <name type="scientific">Actinomadura monticuli</name>
    <dbReference type="NCBI Taxonomy" id="3097367"/>
    <lineage>
        <taxon>Bacteria</taxon>
        <taxon>Bacillati</taxon>
        <taxon>Actinomycetota</taxon>
        <taxon>Actinomycetes</taxon>
        <taxon>Streptosporangiales</taxon>
        <taxon>Thermomonosporaceae</taxon>
        <taxon>Actinomadura</taxon>
    </lineage>
</organism>
<feature type="region of interest" description="Disordered" evidence="1">
    <location>
        <begin position="322"/>
        <end position="349"/>
    </location>
</feature>
<dbReference type="EMBL" id="JAXCEI010000009">
    <property type="protein sequence ID" value="MFA1541653.1"/>
    <property type="molecule type" value="Genomic_DNA"/>
</dbReference>
<dbReference type="Proteomes" id="UP001569963">
    <property type="component" value="Unassembled WGS sequence"/>
</dbReference>
<comment type="caution">
    <text evidence="3">The sequence shown here is derived from an EMBL/GenBank/DDBJ whole genome shotgun (WGS) entry which is preliminary data.</text>
</comment>
<evidence type="ECO:0000256" key="1">
    <source>
        <dbReference type="SAM" id="MobiDB-lite"/>
    </source>
</evidence>
<feature type="domain" description="RiboL-PSP-HEPN" evidence="2">
    <location>
        <begin position="24"/>
        <end position="218"/>
    </location>
</feature>
<keyword evidence="4" id="KW-1185">Reference proteome</keyword>
<protein>
    <submittedName>
        <fullName evidence="3">HEPN domain-containing protein</fullName>
    </submittedName>
</protein>
<evidence type="ECO:0000259" key="2">
    <source>
        <dbReference type="Pfam" id="PF18735"/>
    </source>
</evidence>
<proteinExistence type="predicted"/>
<dbReference type="InterPro" id="IPR041519">
    <property type="entry name" value="HEPN_RiboL-PSP"/>
</dbReference>
<evidence type="ECO:0000313" key="3">
    <source>
        <dbReference type="EMBL" id="MFA1541653.1"/>
    </source>
</evidence>
<name>A0ABV4QEQ9_9ACTN</name>
<reference evidence="3 4" key="1">
    <citation type="submission" date="2023-11" db="EMBL/GenBank/DDBJ databases">
        <title>Actinomadura monticuli sp. nov., isolated from volcanic ash.</title>
        <authorList>
            <person name="Lee S.D."/>
            <person name="Yang H."/>
            <person name="Kim I.S."/>
        </authorList>
    </citation>
    <scope>NUCLEOTIDE SEQUENCE [LARGE SCALE GENOMIC DNA]</scope>
    <source>
        <strain evidence="3 4">DLS-62</strain>
    </source>
</reference>